<evidence type="ECO:0000313" key="4">
    <source>
        <dbReference type="Proteomes" id="UP000619260"/>
    </source>
</evidence>
<reference evidence="3" key="1">
    <citation type="submission" date="2021-01" db="EMBL/GenBank/DDBJ databases">
        <title>Whole genome shotgun sequence of Virgisporangium aliadipatigenens NBRC 105644.</title>
        <authorList>
            <person name="Komaki H."/>
            <person name="Tamura T."/>
        </authorList>
    </citation>
    <scope>NUCLEOTIDE SEQUENCE</scope>
    <source>
        <strain evidence="3">NBRC 105644</strain>
    </source>
</reference>
<feature type="compositionally biased region" description="Low complexity" evidence="1">
    <location>
        <begin position="66"/>
        <end position="86"/>
    </location>
</feature>
<dbReference type="Pfam" id="PF04977">
    <property type="entry name" value="DivIC"/>
    <property type="match status" value="1"/>
</dbReference>
<protein>
    <recommendedName>
        <fullName evidence="5">Septum formation initiator</fullName>
    </recommendedName>
</protein>
<accession>A0A8J3YJ19</accession>
<keyword evidence="2" id="KW-1133">Transmembrane helix</keyword>
<feature type="compositionally biased region" description="Low complexity" evidence="1">
    <location>
        <begin position="17"/>
        <end position="29"/>
    </location>
</feature>
<comment type="caution">
    <text evidence="3">The sequence shown here is derived from an EMBL/GenBank/DDBJ whole genome shotgun (WGS) entry which is preliminary data.</text>
</comment>
<evidence type="ECO:0000313" key="3">
    <source>
        <dbReference type="EMBL" id="GIJ44813.1"/>
    </source>
</evidence>
<dbReference type="EMBL" id="BOPF01000004">
    <property type="protein sequence ID" value="GIJ44813.1"/>
    <property type="molecule type" value="Genomic_DNA"/>
</dbReference>
<keyword evidence="2" id="KW-0812">Transmembrane</keyword>
<name>A0A8J3YJ19_9ACTN</name>
<dbReference type="Proteomes" id="UP000619260">
    <property type="component" value="Unassembled WGS sequence"/>
</dbReference>
<dbReference type="InterPro" id="IPR007060">
    <property type="entry name" value="FtsL/DivIC"/>
</dbReference>
<proteinExistence type="predicted"/>
<gene>
    <name evidence="3" type="ORF">Val02_16990</name>
</gene>
<feature type="region of interest" description="Disordered" evidence="1">
    <location>
        <begin position="1"/>
        <end position="104"/>
    </location>
</feature>
<evidence type="ECO:0000256" key="2">
    <source>
        <dbReference type="SAM" id="Phobius"/>
    </source>
</evidence>
<evidence type="ECO:0000256" key="1">
    <source>
        <dbReference type="SAM" id="MobiDB-lite"/>
    </source>
</evidence>
<feature type="region of interest" description="Disordered" evidence="1">
    <location>
        <begin position="186"/>
        <end position="211"/>
    </location>
</feature>
<dbReference type="RefSeq" id="WP_203898345.1">
    <property type="nucleotide sequence ID" value="NZ_BOPF01000004.1"/>
</dbReference>
<feature type="compositionally biased region" description="Gly residues" evidence="1">
    <location>
        <begin position="30"/>
        <end position="65"/>
    </location>
</feature>
<evidence type="ECO:0008006" key="5">
    <source>
        <dbReference type="Google" id="ProtNLM"/>
    </source>
</evidence>
<organism evidence="3 4">
    <name type="scientific">Virgisporangium aliadipatigenens</name>
    <dbReference type="NCBI Taxonomy" id="741659"/>
    <lineage>
        <taxon>Bacteria</taxon>
        <taxon>Bacillati</taxon>
        <taxon>Actinomycetota</taxon>
        <taxon>Actinomycetes</taxon>
        <taxon>Micromonosporales</taxon>
        <taxon>Micromonosporaceae</taxon>
        <taxon>Virgisporangium</taxon>
    </lineage>
</organism>
<keyword evidence="2" id="KW-0472">Membrane</keyword>
<keyword evidence="4" id="KW-1185">Reference proteome</keyword>
<sequence length="231" mass="23802">MANRPGTGGAGPGGRAPRGARSGASRTGRPTGGASGRGFPRGGSTGGAFPGGGHGAFTRAGGVGGVAARPSPGSRPTGASRPTAARRGGGTGATQRTRAPQPRKLTGRAAVLGMVLVGLLLAYAYPVRVYLSQQAEIAGLEQQQAAQRRRIEALAEERAKWDDPEFIKAQARKKLHYILPGEKPYVPLPDPATAGDQQEKAPTGAVPQDPWYGKLWSSVRAADRPQGTPQT</sequence>
<feature type="transmembrane region" description="Helical" evidence="2">
    <location>
        <begin position="105"/>
        <end position="125"/>
    </location>
</feature>
<feature type="compositionally biased region" description="Gly residues" evidence="1">
    <location>
        <begin position="1"/>
        <end position="16"/>
    </location>
</feature>
<dbReference type="AlphaFoldDB" id="A0A8J3YJ19"/>